<comment type="cofactor">
    <cofactor evidence="1">
        <name>Mo-molybdopterin</name>
        <dbReference type="ChEBI" id="CHEBI:71302"/>
    </cofactor>
</comment>
<comment type="caution">
    <text evidence="7">The sequence shown here is derived from an EMBL/GenBank/DDBJ whole genome shotgun (WGS) entry which is preliminary data.</text>
</comment>
<evidence type="ECO:0000259" key="5">
    <source>
        <dbReference type="Pfam" id="PF00174"/>
    </source>
</evidence>
<dbReference type="Pfam" id="PF00174">
    <property type="entry name" value="Oxidored_molyb"/>
    <property type="match status" value="1"/>
</dbReference>
<dbReference type="Gene3D" id="3.90.420.10">
    <property type="entry name" value="Oxidoreductase, molybdopterin-binding domain"/>
    <property type="match status" value="1"/>
</dbReference>
<feature type="domain" description="Moybdenum cofactor oxidoreductase dimerisation" evidence="6">
    <location>
        <begin position="293"/>
        <end position="410"/>
    </location>
</feature>
<name>A0ABV3Z351_9PROT</name>
<sequence length="413" mass="44974">MRTINRRAMMTGSGAAAFSAAFGLPIPFGRYLPDGLKPILSAEAVAQALDTSIDGKSGLSVLSDRPLNAETPPQLLDEAVTSAQHMFVRNNGLTPNFSDENIANWRLVIDGEVETPLDLSIDDLRNDFDPVTLQLQIECGGNGRRFMTPAARGNQWSFGAISCAEWTGVRLADVLAKAGLKDTAVYTGHYGADPHLSGDPDKTPISRGVPIQKALEPHTIIAFAMNGQDIPLLNGHPLRLIASGWPGSCSQKWLTRIWVRDQVHDGPKMTGQSYRVPKFPVAPGVEVADEDMKIIESMPVRSVITAPTTASRFAPGVPFTVRGHAWAGDRAVSAMDISIDFGASWQRATLDAPVNRFAWQHWRTNVTLPEAGYFEVWARATDDAGIMQPATQPGWNPRGYLNNLQHRIAMFAV</sequence>
<evidence type="ECO:0000259" key="6">
    <source>
        <dbReference type="Pfam" id="PF03404"/>
    </source>
</evidence>
<evidence type="ECO:0000313" key="8">
    <source>
        <dbReference type="Proteomes" id="UP001560685"/>
    </source>
</evidence>
<protein>
    <submittedName>
        <fullName evidence="7">Sulfite oxidase</fullName>
    </submittedName>
</protein>
<dbReference type="SUPFAM" id="SSF56524">
    <property type="entry name" value="Oxidoreductase molybdopterin-binding domain"/>
    <property type="match status" value="1"/>
</dbReference>
<dbReference type="PRINTS" id="PR00407">
    <property type="entry name" value="EUMOPTERIN"/>
</dbReference>
<evidence type="ECO:0000256" key="2">
    <source>
        <dbReference type="ARBA" id="ARBA00022505"/>
    </source>
</evidence>
<organism evidence="7 8">
    <name type="scientific">Hyphococcus lacteus</name>
    <dbReference type="NCBI Taxonomy" id="3143536"/>
    <lineage>
        <taxon>Bacteria</taxon>
        <taxon>Pseudomonadati</taxon>
        <taxon>Pseudomonadota</taxon>
        <taxon>Alphaproteobacteria</taxon>
        <taxon>Parvularculales</taxon>
        <taxon>Parvularculaceae</taxon>
        <taxon>Hyphococcus</taxon>
    </lineage>
</organism>
<dbReference type="PANTHER" id="PTHR19372:SF7">
    <property type="entry name" value="SULFITE OXIDASE, MITOCHONDRIAL"/>
    <property type="match status" value="1"/>
</dbReference>
<dbReference type="PROSITE" id="PS51318">
    <property type="entry name" value="TAT"/>
    <property type="match status" value="1"/>
</dbReference>
<keyword evidence="3" id="KW-0479">Metal-binding</keyword>
<feature type="domain" description="Oxidoreductase molybdopterin-binding" evidence="5">
    <location>
        <begin position="101"/>
        <end position="266"/>
    </location>
</feature>
<dbReference type="InterPro" id="IPR000572">
    <property type="entry name" value="OxRdtase_Mopterin-bd_dom"/>
</dbReference>
<dbReference type="Proteomes" id="UP001560685">
    <property type="component" value="Unassembled WGS sequence"/>
</dbReference>
<dbReference type="SUPFAM" id="SSF81296">
    <property type="entry name" value="E set domains"/>
    <property type="match status" value="1"/>
</dbReference>
<reference evidence="7 8" key="1">
    <citation type="submission" date="2024-05" db="EMBL/GenBank/DDBJ databases">
        <title>Three bacterial strains, DH-69, EH-24, and ECK-19 isolated from coastal sediments.</title>
        <authorList>
            <person name="Ye Y.-Q."/>
            <person name="Du Z.-J."/>
        </authorList>
    </citation>
    <scope>NUCLEOTIDE SEQUENCE [LARGE SCALE GENOMIC DNA]</scope>
    <source>
        <strain evidence="7 8">ECK-19</strain>
    </source>
</reference>
<dbReference type="Pfam" id="PF03404">
    <property type="entry name" value="Mo-co_dimer"/>
    <property type="match status" value="1"/>
</dbReference>
<dbReference type="InterPro" id="IPR005066">
    <property type="entry name" value="MoCF_OxRdtse_dimer"/>
</dbReference>
<dbReference type="InterPro" id="IPR006311">
    <property type="entry name" value="TAT_signal"/>
</dbReference>
<accession>A0ABV3Z351</accession>
<evidence type="ECO:0000256" key="4">
    <source>
        <dbReference type="ARBA" id="ARBA00023002"/>
    </source>
</evidence>
<dbReference type="EMBL" id="JBEHZE010000001">
    <property type="protein sequence ID" value="MEX6633215.1"/>
    <property type="molecule type" value="Genomic_DNA"/>
</dbReference>
<evidence type="ECO:0000256" key="3">
    <source>
        <dbReference type="ARBA" id="ARBA00022723"/>
    </source>
</evidence>
<dbReference type="PANTHER" id="PTHR19372">
    <property type="entry name" value="SULFITE REDUCTASE"/>
    <property type="match status" value="1"/>
</dbReference>
<keyword evidence="8" id="KW-1185">Reference proteome</keyword>
<keyword evidence="2" id="KW-0500">Molybdenum</keyword>
<dbReference type="RefSeq" id="WP_369313167.1">
    <property type="nucleotide sequence ID" value="NZ_JBEHZE010000001.1"/>
</dbReference>
<evidence type="ECO:0000256" key="1">
    <source>
        <dbReference type="ARBA" id="ARBA00001924"/>
    </source>
</evidence>
<dbReference type="CDD" id="cd02110">
    <property type="entry name" value="SO_family_Moco_dimer"/>
    <property type="match status" value="1"/>
</dbReference>
<dbReference type="InterPro" id="IPR008335">
    <property type="entry name" value="Mopterin_OxRdtase_euk"/>
</dbReference>
<gene>
    <name evidence="7" type="ORF">ABFZ84_06585</name>
</gene>
<keyword evidence="4" id="KW-0560">Oxidoreductase</keyword>
<dbReference type="Gene3D" id="2.60.40.650">
    <property type="match status" value="1"/>
</dbReference>
<dbReference type="InterPro" id="IPR036374">
    <property type="entry name" value="OxRdtase_Mopterin-bd_sf"/>
</dbReference>
<evidence type="ECO:0000313" key="7">
    <source>
        <dbReference type="EMBL" id="MEX6633215.1"/>
    </source>
</evidence>
<proteinExistence type="predicted"/>
<dbReference type="InterPro" id="IPR014756">
    <property type="entry name" value="Ig_E-set"/>
</dbReference>